<protein>
    <submittedName>
        <fullName evidence="1">Aldose 1-epimerase</fullName>
    </submittedName>
</protein>
<proteinExistence type="predicted"/>
<dbReference type="CDD" id="cd01081">
    <property type="entry name" value="Aldose_epim"/>
    <property type="match status" value="1"/>
</dbReference>
<dbReference type="Pfam" id="PF01263">
    <property type="entry name" value="Aldose_epim"/>
    <property type="match status" value="1"/>
</dbReference>
<dbReference type="Gene3D" id="2.70.98.10">
    <property type="match status" value="1"/>
</dbReference>
<dbReference type="EMBL" id="CP002656">
    <property type="protein sequence ID" value="AEB94851.1"/>
    <property type="molecule type" value="Genomic_DNA"/>
</dbReference>
<dbReference type="Proteomes" id="UP000007812">
    <property type="component" value="Chromosome"/>
</dbReference>
<evidence type="ECO:0000313" key="2">
    <source>
        <dbReference type="Proteomes" id="UP000007812"/>
    </source>
</evidence>
<dbReference type="eggNOG" id="arCOG05361">
    <property type="taxonomic scope" value="Archaea"/>
</dbReference>
<dbReference type="OrthoDB" id="39584at2157"/>
<evidence type="ECO:0000313" key="1">
    <source>
        <dbReference type="EMBL" id="AEB94851.1"/>
    </source>
</evidence>
<dbReference type="AlphaFoldDB" id="F4G1W2"/>
<sequence>MIVEIKSGEEEASIVSEGAYLNSYKFKGKHVVLQGKERKTRGGMALLIPFANRVNKGEYVWNGKLYRLPLNREGNSIHGLILDRDFSVESSHDRGVALYTELNHVGYPTTLGIRIEYEVGGGLTCKIVIKNVGEQDAPLVIGAHPYFIVTEDWKIIPNKAKKCLTRGKIPTGEMVNTEIINTDYDDCFFLPGEILLSSQYSKIAISKPGMDFVQIYTGVPGALAIEPMSGAPDAFNNGIGLIKLLPSQTKEFSFQVKVLQI</sequence>
<gene>
    <name evidence="1" type="ordered locus">Mcup_0746</name>
</gene>
<dbReference type="SUPFAM" id="SSF74650">
    <property type="entry name" value="Galactose mutarotase-like"/>
    <property type="match status" value="1"/>
</dbReference>
<reference evidence="1 2" key="1">
    <citation type="journal article" date="2011" name="J. Bacteriol.">
        <title>Complete genome sequence of Metallosphaera cuprina, a metal sulfide-oxidizing archaeon from a hot spring.</title>
        <authorList>
            <person name="Liu L.J."/>
            <person name="You X.Y."/>
            <person name="Zheng H."/>
            <person name="Wang S."/>
            <person name="Jiang C.Y."/>
            <person name="Liu S.J."/>
        </authorList>
    </citation>
    <scope>NUCLEOTIDE SEQUENCE [LARGE SCALE GENOMIC DNA]</scope>
    <source>
        <strain evidence="1 2">Ar-4</strain>
    </source>
</reference>
<dbReference type="GO" id="GO:0030246">
    <property type="term" value="F:carbohydrate binding"/>
    <property type="evidence" value="ECO:0007669"/>
    <property type="project" value="InterPro"/>
</dbReference>
<dbReference type="GeneID" id="10492937"/>
<name>F4G1W2_METCR</name>
<dbReference type="InterPro" id="IPR008183">
    <property type="entry name" value="Aldose_1/G6P_1-epimerase"/>
</dbReference>
<dbReference type="GO" id="GO:0016853">
    <property type="term" value="F:isomerase activity"/>
    <property type="evidence" value="ECO:0007669"/>
    <property type="project" value="InterPro"/>
</dbReference>
<organism evidence="1 2">
    <name type="scientific">Metallosphaera cuprina (strain Ar-4)</name>
    <dbReference type="NCBI Taxonomy" id="1006006"/>
    <lineage>
        <taxon>Archaea</taxon>
        <taxon>Thermoproteota</taxon>
        <taxon>Thermoprotei</taxon>
        <taxon>Sulfolobales</taxon>
        <taxon>Sulfolobaceae</taxon>
        <taxon>Metallosphaera</taxon>
    </lineage>
</organism>
<dbReference type="InterPro" id="IPR014718">
    <property type="entry name" value="GH-type_carb-bd"/>
</dbReference>
<dbReference type="RefSeq" id="WP_013737349.1">
    <property type="nucleotide sequence ID" value="NC_015435.1"/>
</dbReference>
<accession>F4G1W2</accession>
<dbReference type="PATRIC" id="fig|1006006.8.peg.745"/>
<dbReference type="HOGENOM" id="CLU_052486_1_1_2"/>
<dbReference type="STRING" id="1006006.Mcup_0746"/>
<dbReference type="KEGG" id="mcn:Mcup_0746"/>
<keyword evidence="2" id="KW-1185">Reference proteome</keyword>
<dbReference type="InterPro" id="IPR011013">
    <property type="entry name" value="Gal_mutarotase_sf_dom"/>
</dbReference>
<dbReference type="GO" id="GO:0005975">
    <property type="term" value="P:carbohydrate metabolic process"/>
    <property type="evidence" value="ECO:0007669"/>
    <property type="project" value="InterPro"/>
</dbReference>